<dbReference type="InterPro" id="IPR051083">
    <property type="entry name" value="GrpII_Intron_Splice-Mob/Def"/>
</dbReference>
<dbReference type="PANTHER" id="PTHR34047">
    <property type="entry name" value="NUCLEAR INTRON MATURASE 1, MITOCHONDRIAL-RELATED"/>
    <property type="match status" value="1"/>
</dbReference>
<feature type="domain" description="Reverse transcriptase" evidence="2">
    <location>
        <begin position="1"/>
        <end position="270"/>
    </location>
</feature>
<protein>
    <recommendedName>
        <fullName evidence="2">Reverse transcriptase domain-containing protein</fullName>
    </recommendedName>
</protein>
<dbReference type="InterPro" id="IPR000477">
    <property type="entry name" value="RT_dom"/>
</dbReference>
<evidence type="ECO:0000259" key="2">
    <source>
        <dbReference type="PROSITE" id="PS50878"/>
    </source>
</evidence>
<dbReference type="InterPro" id="IPR043502">
    <property type="entry name" value="DNA/RNA_pol_sf"/>
</dbReference>
<comment type="caution">
    <text evidence="3">The sequence shown here is derived from an EMBL/GenBank/DDBJ whole genome shotgun (WGS) entry which is preliminary data.</text>
</comment>
<dbReference type="CDD" id="cd01651">
    <property type="entry name" value="RT_G2_intron"/>
    <property type="match status" value="1"/>
</dbReference>
<dbReference type="PROSITE" id="PS50878">
    <property type="entry name" value="RT_POL"/>
    <property type="match status" value="1"/>
</dbReference>
<dbReference type="PANTHER" id="PTHR34047:SF8">
    <property type="entry name" value="PROTEIN YKFC"/>
    <property type="match status" value="1"/>
</dbReference>
<keyword evidence="1" id="KW-0175">Coiled coil</keyword>
<dbReference type="EMBL" id="BARU01000001">
    <property type="protein sequence ID" value="GAH24863.1"/>
    <property type="molecule type" value="Genomic_DNA"/>
</dbReference>
<feature type="coiled-coil region" evidence="1">
    <location>
        <begin position="223"/>
        <end position="250"/>
    </location>
</feature>
<evidence type="ECO:0000313" key="3">
    <source>
        <dbReference type="EMBL" id="GAH24863.1"/>
    </source>
</evidence>
<sequence>MKRYGNLFSKIVDFDNIALSRKNAKKGKGHYVEVQEVEKDPEKYIQAIQDMLINKTFTTAEYKTKMVYEPKKRVIYKLPYFPDRIVHHAVMNIIQPIWDNVFIRDLYSAIPGKGLHAGVLRLRQFLKDRENTQYCLKFDIKNYYPSINHDILLELVKRKIKCKDTLWLLEDVIRSPEGNTTLPIGNYLSQYFGNIYLSGLDHWIKEEKGIKYFLRYCDDGCLLHKSKEVLNELLEEIEIYLNDNLKLKLNPKTQIFPVDPRGIDFLGYRSFRDYTLLRKSSATGFKRKIRFIEQNHENLEPQHIISSIMSYCGWIQFCNGHHLLKKYIIENESIIEIMDESSKALNIHNPILKLYQ</sequence>
<proteinExistence type="predicted"/>
<dbReference type="AlphaFoldDB" id="X1FVR0"/>
<gene>
    <name evidence="3" type="ORF">S03H2_00013</name>
</gene>
<name>X1FVR0_9ZZZZ</name>
<organism evidence="3">
    <name type="scientific">marine sediment metagenome</name>
    <dbReference type="NCBI Taxonomy" id="412755"/>
    <lineage>
        <taxon>unclassified sequences</taxon>
        <taxon>metagenomes</taxon>
        <taxon>ecological metagenomes</taxon>
    </lineage>
</organism>
<reference evidence="3" key="1">
    <citation type="journal article" date="2014" name="Front. Microbiol.">
        <title>High frequency of phylogenetically diverse reductive dehalogenase-homologous genes in deep subseafloor sedimentary metagenomes.</title>
        <authorList>
            <person name="Kawai M."/>
            <person name="Futagami T."/>
            <person name="Toyoda A."/>
            <person name="Takaki Y."/>
            <person name="Nishi S."/>
            <person name="Hori S."/>
            <person name="Arai W."/>
            <person name="Tsubouchi T."/>
            <person name="Morono Y."/>
            <person name="Uchiyama I."/>
            <person name="Ito T."/>
            <person name="Fujiyama A."/>
            <person name="Inagaki F."/>
            <person name="Takami H."/>
        </authorList>
    </citation>
    <scope>NUCLEOTIDE SEQUENCE</scope>
    <source>
        <strain evidence="3">Expedition CK06-06</strain>
    </source>
</reference>
<accession>X1FVR0</accession>
<evidence type="ECO:0000256" key="1">
    <source>
        <dbReference type="SAM" id="Coils"/>
    </source>
</evidence>
<dbReference type="Pfam" id="PF00078">
    <property type="entry name" value="RVT_1"/>
    <property type="match status" value="1"/>
</dbReference>
<dbReference type="SUPFAM" id="SSF56672">
    <property type="entry name" value="DNA/RNA polymerases"/>
    <property type="match status" value="1"/>
</dbReference>